<dbReference type="AlphaFoldDB" id="A0A0K3ASA0"/>
<keyword evidence="2" id="KW-1185">Reference proteome</keyword>
<dbReference type="OrthoDB" id="363744at2759"/>
<name>A0A0K3ASA0_BABMR</name>
<dbReference type="EMBL" id="LN871598">
    <property type="protein sequence ID" value="CTQ41483.1"/>
    <property type="molecule type" value="Genomic_DNA"/>
</dbReference>
<dbReference type="RefSeq" id="XP_012649494.1">
    <property type="nucleotide sequence ID" value="XM_012794040.1"/>
</dbReference>
<accession>A0A0K3ASA0</accession>
<dbReference type="Proteomes" id="UP000002899">
    <property type="component" value="Chromosome III"/>
</dbReference>
<reference evidence="1 2" key="3">
    <citation type="journal article" date="2016" name="Sci. Rep.">
        <title>Genome-wide diversity and gene expression profiling of Babesia microti isolates identify polymorphic genes that mediate host-pathogen interactions.</title>
        <authorList>
            <person name="Silva J.C."/>
            <person name="Cornillot E."/>
            <person name="McCracken C."/>
            <person name="Usmani-Brown S."/>
            <person name="Dwivedi A."/>
            <person name="Ifeonu O.O."/>
            <person name="Crabtree J."/>
            <person name="Gotia H.T."/>
            <person name="Virji A.Z."/>
            <person name="Reynes C."/>
            <person name="Colinge J."/>
            <person name="Kumar V."/>
            <person name="Lawres L."/>
            <person name="Pazzi J.E."/>
            <person name="Pablo J.V."/>
            <person name="Hung C."/>
            <person name="Brancato J."/>
            <person name="Kumari P."/>
            <person name="Orvis J."/>
            <person name="Tretina K."/>
            <person name="Chibucos M."/>
            <person name="Ott S."/>
            <person name="Sadzewicz L."/>
            <person name="Sengamalay N."/>
            <person name="Shetty A.C."/>
            <person name="Su Q."/>
            <person name="Tallon L."/>
            <person name="Fraser C.M."/>
            <person name="Frutos R."/>
            <person name="Molina D.M."/>
            <person name="Krause P.J."/>
            <person name="Ben Mamoun C."/>
        </authorList>
    </citation>
    <scope>NUCLEOTIDE SEQUENCE [LARGE SCALE GENOMIC DNA]</scope>
    <source>
        <strain evidence="1 2">RI</strain>
    </source>
</reference>
<reference evidence="1 2" key="2">
    <citation type="journal article" date="2013" name="PLoS ONE">
        <title>Whole genome mapping and re-organization of the nuclear and mitochondrial genomes of Babesia microti isolates.</title>
        <authorList>
            <person name="Cornillot E."/>
            <person name="Dassouli A."/>
            <person name="Garg A."/>
            <person name="Pachikara N."/>
            <person name="Randazzo S."/>
            <person name="Depoix D."/>
            <person name="Carcy B."/>
            <person name="Delbecq S."/>
            <person name="Frutos R."/>
            <person name="Silva J.C."/>
            <person name="Sutton R."/>
            <person name="Krause P.J."/>
            <person name="Mamoun C.B."/>
        </authorList>
    </citation>
    <scope>NUCLEOTIDE SEQUENCE [LARGE SCALE GENOMIC DNA]</scope>
    <source>
        <strain evidence="1 2">RI</strain>
    </source>
</reference>
<dbReference type="GeneID" id="24425531"/>
<evidence type="ECO:0008006" key="3">
    <source>
        <dbReference type="Google" id="ProtNLM"/>
    </source>
</evidence>
<protein>
    <recommendedName>
        <fullName evidence="3">RAP domain-containing protein</fullName>
    </recommendedName>
</protein>
<reference evidence="1 2" key="1">
    <citation type="journal article" date="2012" name="Nucleic Acids Res.">
        <title>Sequencing of the smallest Apicomplexan genome from the human pathogen Babesia microti.</title>
        <authorList>
            <person name="Cornillot E."/>
            <person name="Hadj-Kaddour K."/>
            <person name="Dassouli A."/>
            <person name="Noel B."/>
            <person name="Ranwez V."/>
            <person name="Vacherie B."/>
            <person name="Augagneur Y."/>
            <person name="Bres V."/>
            <person name="Duclos A."/>
            <person name="Randazzo S."/>
            <person name="Carcy B."/>
            <person name="Debierre-Grockiego F."/>
            <person name="Delbecq S."/>
            <person name="Moubri-Menage K."/>
            <person name="Shams-Eldin H."/>
            <person name="Usmani-Brown S."/>
            <person name="Bringaud F."/>
            <person name="Wincker P."/>
            <person name="Vivares C.P."/>
            <person name="Schwarz R.T."/>
            <person name="Schetters T.P."/>
            <person name="Krause P.J."/>
            <person name="Gorenflot A."/>
            <person name="Berry V."/>
            <person name="Barbe V."/>
            <person name="Ben Mamoun C."/>
        </authorList>
    </citation>
    <scope>NUCLEOTIDE SEQUENCE [LARGE SCALE GENOMIC DNA]</scope>
    <source>
        <strain evidence="1 2">RI</strain>
    </source>
</reference>
<organism evidence="1 2">
    <name type="scientific">Babesia microti (strain RI)</name>
    <dbReference type="NCBI Taxonomy" id="1133968"/>
    <lineage>
        <taxon>Eukaryota</taxon>
        <taxon>Sar</taxon>
        <taxon>Alveolata</taxon>
        <taxon>Apicomplexa</taxon>
        <taxon>Aconoidasida</taxon>
        <taxon>Piroplasmida</taxon>
        <taxon>Babesiidae</taxon>
        <taxon>Babesia</taxon>
    </lineage>
</organism>
<sequence length="1061" mass="121915">MKLVPRFRRHLSQYTNVTAQSISDIDNTNFINPNGNFRINIKNEVNKLLQNPQLNDNLFRFCVTANTCAVSSQLRIFLSNLVPKNVDLKFTNSKSILQHQKFTVIFVLKSLSRLPSLVYTNNRYEDNTSDQDLSLVKLLSLNDIFKLSVQSLASRYKGRIEEHAREVSEIFDSLIDTCKFVSRHNLSHIYSYLNNTISSFATNISNDLVAEFSDKKRNLYPLIFSIGKFLEIHGIKNKELYDIIYHSICNPDKWIHMDYSRSNYQKFLLDSITKLLQFKLPQDNIDKITHYLLVSDILPINCWSTLFLYLTRFSFKKTTLDLALMTFVRKYKYCKFPAKTNTDSAINNSGEIEYIPSVTSLVKSIDLTSNNVYYNIDATRTCHDKTYTQVIGLETDYTYDIICGITNIKKRIKLDDATISYIDEVLELLWPRVNQFLPTYSLLQLKPIATSYIDLITNHITSFSDIGYSTKQRNIVNSIAAELLKFAPTFTLPDYIQCADIFSRLHCNIAYNDEPSVGGFVANQLAIDAINGVFDENISGMTAQEQIFTLDFPSCVKLSLHLFKVKQSDTIAHIGIDKINELTILLKERIITCVSSMNQDHWNANSYSIVLLNMISSKFKGITQFMETLDGVARCVKILSVYHKIDILRITTGQCVNEDFVSVLIEELRQDVSNSQNKLQLFKCIIVLKRLIETVDHNYMNTFLLYATPNIYHGEFIGELLDISTKIEPTDDISKQFIIATLISASNKQLTISQLRDYLKCCRLIGHKFDNSKCMDVPLYNANIQQIESILSEITRSRICDVKAIKRLVDWSIHLHSSEDSNTNNSSICVALNCFAKILSHLSFFNITNSKLIGLSLSLIDKYHNDYQSQIISMLNSLLKFDQYPNNFEEIFTNLLVYTNNTDNLSSDTYRQLYEIYIQSLPTDKSLHQNLESKQLIELLNGLPSYHWFKDQEMVANEFKNTTMYSVFFDAICEITGIKPTPCAINPYFVHYLFEDTHHSKYNNLVILLITPSDKIYDGNELCGDALLRVKYLKKLGYKVVTVDSCILNSTDLKSKLDKML</sequence>
<proteinExistence type="predicted"/>
<dbReference type="KEGG" id="bmic:BMR1_03g04420"/>
<dbReference type="VEuPathDB" id="PiroplasmaDB:BMR1_03g04420"/>
<evidence type="ECO:0000313" key="2">
    <source>
        <dbReference type="Proteomes" id="UP000002899"/>
    </source>
</evidence>
<evidence type="ECO:0000313" key="1">
    <source>
        <dbReference type="EMBL" id="CTQ41483.1"/>
    </source>
</evidence>